<dbReference type="AlphaFoldDB" id="E4YSM7"/>
<proteinExistence type="inferred from homology"/>
<evidence type="ECO:0008006" key="10">
    <source>
        <dbReference type="Google" id="ProtNLM"/>
    </source>
</evidence>
<evidence type="ECO:0000256" key="1">
    <source>
        <dbReference type="ARBA" id="ARBA00010617"/>
    </source>
</evidence>
<dbReference type="GO" id="GO:0020037">
    <property type="term" value="F:heme binding"/>
    <property type="evidence" value="ECO:0007669"/>
    <property type="project" value="InterPro"/>
</dbReference>
<evidence type="ECO:0000256" key="7">
    <source>
        <dbReference type="PIRSR" id="PIRSR602403-1"/>
    </source>
</evidence>
<gene>
    <name evidence="9" type="ORF">GSOID_T00032412001</name>
</gene>
<comment type="cofactor">
    <cofactor evidence="7">
        <name>heme</name>
        <dbReference type="ChEBI" id="CHEBI:30413"/>
    </cofactor>
</comment>
<feature type="binding site" description="axial binding residue" evidence="7">
    <location>
        <position position="103"/>
    </location>
    <ligand>
        <name>heme</name>
        <dbReference type="ChEBI" id="CHEBI:30413"/>
    </ligand>
    <ligandPart>
        <name>Fe</name>
        <dbReference type="ChEBI" id="CHEBI:18248"/>
    </ligandPart>
</feature>
<dbReference type="Proteomes" id="UP000011014">
    <property type="component" value="Unassembled WGS sequence"/>
</dbReference>
<dbReference type="InterPro" id="IPR050705">
    <property type="entry name" value="Cytochrome_P450_3A"/>
</dbReference>
<evidence type="ECO:0000313" key="9">
    <source>
        <dbReference type="EMBL" id="CBY38466.1"/>
    </source>
</evidence>
<dbReference type="Pfam" id="PF00067">
    <property type="entry name" value="p450"/>
    <property type="match status" value="1"/>
</dbReference>
<dbReference type="GO" id="GO:0008395">
    <property type="term" value="F:steroid hydroxylase activity"/>
    <property type="evidence" value="ECO:0007669"/>
    <property type="project" value="TreeGrafter"/>
</dbReference>
<keyword evidence="8" id="KW-0503">Monooxygenase</keyword>
<dbReference type="InterPro" id="IPR002403">
    <property type="entry name" value="Cyt_P450_E_grp-IV"/>
</dbReference>
<organism evidence="9">
    <name type="scientific">Oikopleura dioica</name>
    <name type="common">Tunicate</name>
    <dbReference type="NCBI Taxonomy" id="34765"/>
    <lineage>
        <taxon>Eukaryota</taxon>
        <taxon>Metazoa</taxon>
        <taxon>Chordata</taxon>
        <taxon>Tunicata</taxon>
        <taxon>Appendicularia</taxon>
        <taxon>Copelata</taxon>
        <taxon>Oikopleuridae</taxon>
        <taxon>Oikopleura</taxon>
    </lineage>
</organism>
<protein>
    <recommendedName>
        <fullName evidence="10">Cytochrome P450</fullName>
    </recommendedName>
</protein>
<comment type="function">
    <text evidence="6">Cytochromes P450 are a group of heme-thiolate monooxygenases. They oxidize a variety of structurally unrelated compounds, including steroids, fatty acids, and xenobiotics.</text>
</comment>
<keyword evidence="2 7" id="KW-0349">Heme</keyword>
<dbReference type="InterPro" id="IPR036396">
    <property type="entry name" value="Cyt_P450_sf"/>
</dbReference>
<dbReference type="InterPro" id="IPR001128">
    <property type="entry name" value="Cyt_P450"/>
</dbReference>
<dbReference type="PRINTS" id="PR00465">
    <property type="entry name" value="EP450IV"/>
</dbReference>
<dbReference type="SUPFAM" id="SSF48264">
    <property type="entry name" value="Cytochrome P450"/>
    <property type="match status" value="1"/>
</dbReference>
<evidence type="ECO:0000256" key="6">
    <source>
        <dbReference type="ARBA" id="ARBA00043906"/>
    </source>
</evidence>
<evidence type="ECO:0000256" key="3">
    <source>
        <dbReference type="ARBA" id="ARBA00022723"/>
    </source>
</evidence>
<reference evidence="9" key="1">
    <citation type="journal article" date="2010" name="Science">
        <title>Plasticity of animal genome architecture unmasked by rapid evolution of a pelagic tunicate.</title>
        <authorList>
            <person name="Denoeud F."/>
            <person name="Henriet S."/>
            <person name="Mungpakdee S."/>
            <person name="Aury J.M."/>
            <person name="Da Silva C."/>
            <person name="Brinkmann H."/>
            <person name="Mikhaleva J."/>
            <person name="Olsen L.C."/>
            <person name="Jubin C."/>
            <person name="Canestro C."/>
            <person name="Bouquet J.M."/>
            <person name="Danks G."/>
            <person name="Poulain J."/>
            <person name="Campsteijn C."/>
            <person name="Adamski M."/>
            <person name="Cross I."/>
            <person name="Yadetie F."/>
            <person name="Muffato M."/>
            <person name="Louis A."/>
            <person name="Butcher S."/>
            <person name="Tsagkogeorga G."/>
            <person name="Konrad A."/>
            <person name="Singh S."/>
            <person name="Jensen M.F."/>
            <person name="Cong E.H."/>
            <person name="Eikeseth-Otteraa H."/>
            <person name="Noel B."/>
            <person name="Anthouard V."/>
            <person name="Porcel B.M."/>
            <person name="Kachouri-Lafond R."/>
            <person name="Nishino A."/>
            <person name="Ugolini M."/>
            <person name="Chourrout P."/>
            <person name="Nishida H."/>
            <person name="Aasland R."/>
            <person name="Huzurbazar S."/>
            <person name="Westhof E."/>
            <person name="Delsuc F."/>
            <person name="Lehrach H."/>
            <person name="Reinhardt R."/>
            <person name="Weissenbach J."/>
            <person name="Roy S.W."/>
            <person name="Artiguenave F."/>
            <person name="Postlethwait J.H."/>
            <person name="Manak J.R."/>
            <person name="Thompson E.M."/>
            <person name="Jaillon O."/>
            <person name="Du Pasquier L."/>
            <person name="Boudinot P."/>
            <person name="Liberles D.A."/>
            <person name="Volff J.N."/>
            <person name="Philippe H."/>
            <person name="Lenhard B."/>
            <person name="Roest Crollius H."/>
            <person name="Wincker P."/>
            <person name="Chourrout D."/>
        </authorList>
    </citation>
    <scope>NUCLEOTIDE SEQUENCE [LARGE SCALE GENOMIC DNA]</scope>
</reference>
<evidence type="ECO:0000256" key="2">
    <source>
        <dbReference type="ARBA" id="ARBA00022617"/>
    </source>
</evidence>
<accession>E4YSM7</accession>
<evidence type="ECO:0000256" key="8">
    <source>
        <dbReference type="RuleBase" id="RU000461"/>
    </source>
</evidence>
<sequence>MVKNADLSYDGLKKIKLIDACIKETRRLFTFIALLREADHDCEVAGVKIEKGNLVMFLPSGVHKSREFYEEPEKFNPHRFDGNESNTLQDDYWFGFGIGPRSCPATRWAFVAIKLFIANVIKKYEIISGEGTPELADLKMKFVGKQVKTTKPMNIRFKNRI</sequence>
<keyword evidence="5 7" id="KW-0408">Iron</keyword>
<dbReference type="PANTHER" id="PTHR24302">
    <property type="entry name" value="CYTOCHROME P450 FAMILY 3"/>
    <property type="match status" value="1"/>
</dbReference>
<keyword evidence="3 7" id="KW-0479">Metal-binding</keyword>
<evidence type="ECO:0000256" key="5">
    <source>
        <dbReference type="ARBA" id="ARBA00023004"/>
    </source>
</evidence>
<name>E4YSM7_OIKDI</name>
<dbReference type="PROSITE" id="PS00086">
    <property type="entry name" value="CYTOCHROME_P450"/>
    <property type="match status" value="1"/>
</dbReference>
<dbReference type="GO" id="GO:0005506">
    <property type="term" value="F:iron ion binding"/>
    <property type="evidence" value="ECO:0007669"/>
    <property type="project" value="InterPro"/>
</dbReference>
<keyword evidence="4 8" id="KW-0560">Oxidoreductase</keyword>
<comment type="similarity">
    <text evidence="1 8">Belongs to the cytochrome P450 family.</text>
</comment>
<evidence type="ECO:0000256" key="4">
    <source>
        <dbReference type="ARBA" id="ARBA00023002"/>
    </source>
</evidence>
<dbReference type="PANTHER" id="PTHR24302:SF15">
    <property type="entry name" value="FATTY-ACID PEROXYGENASE"/>
    <property type="match status" value="1"/>
</dbReference>
<dbReference type="Gene3D" id="1.10.630.10">
    <property type="entry name" value="Cytochrome P450"/>
    <property type="match status" value="1"/>
</dbReference>
<dbReference type="GO" id="GO:0016705">
    <property type="term" value="F:oxidoreductase activity, acting on paired donors, with incorporation or reduction of molecular oxygen"/>
    <property type="evidence" value="ECO:0007669"/>
    <property type="project" value="InterPro"/>
</dbReference>
<dbReference type="EMBL" id="FN655230">
    <property type="protein sequence ID" value="CBY38466.1"/>
    <property type="molecule type" value="Genomic_DNA"/>
</dbReference>
<dbReference type="InterPro" id="IPR017972">
    <property type="entry name" value="Cyt_P450_CS"/>
</dbReference>